<dbReference type="SUPFAM" id="SSF110997">
    <property type="entry name" value="Sporulation related repeat"/>
    <property type="match status" value="1"/>
</dbReference>
<dbReference type="EMBL" id="CAADFX010000207">
    <property type="protein sequence ID" value="VFK63314.1"/>
    <property type="molecule type" value="Genomic_DNA"/>
</dbReference>
<sequence>MKWVFYLLLAVNVAYFAWQKWYIDSPVISSPEVPNISLPNQANRLLLLNEIDPTGLQLRTAPHAQHQKPPLAATPKPITKPASIMEKPIPVIEKPTPVTELAAKMQVNEDKKETQACLRLGPLSKKIEINAVRAWLKTHNITTVSQTHERRKIPLHWVYFPPFKTHAEAKKYADRMRKNGIKDIYVLPEGKMSRAISLGIFSKRASMENRIAELREKGYSPSIGSRARVQKITWLNITLPTKLTFPETYFTKKFPSLETVQASCVN</sequence>
<evidence type="ECO:0000259" key="1">
    <source>
        <dbReference type="Pfam" id="PF05036"/>
    </source>
</evidence>
<organism evidence="2">
    <name type="scientific">Candidatus Kentrum sp. TUN</name>
    <dbReference type="NCBI Taxonomy" id="2126343"/>
    <lineage>
        <taxon>Bacteria</taxon>
        <taxon>Pseudomonadati</taxon>
        <taxon>Pseudomonadota</taxon>
        <taxon>Gammaproteobacteria</taxon>
        <taxon>Candidatus Kentrum</taxon>
    </lineage>
</organism>
<dbReference type="InterPro" id="IPR007730">
    <property type="entry name" value="SPOR-like_dom"/>
</dbReference>
<proteinExistence type="predicted"/>
<protein>
    <recommendedName>
        <fullName evidence="1">SPOR domain-containing protein</fullName>
    </recommendedName>
</protein>
<accession>A0A451ABA0</accession>
<dbReference type="InterPro" id="IPR036680">
    <property type="entry name" value="SPOR-like_sf"/>
</dbReference>
<reference evidence="2" key="1">
    <citation type="submission" date="2019-02" db="EMBL/GenBank/DDBJ databases">
        <authorList>
            <person name="Gruber-Vodicka R. H."/>
            <person name="Seah K. B. B."/>
        </authorList>
    </citation>
    <scope>NUCLEOTIDE SEQUENCE</scope>
    <source>
        <strain evidence="2">BECK_BY1</strain>
    </source>
</reference>
<name>A0A451ABA0_9GAMM</name>
<evidence type="ECO:0000313" key="2">
    <source>
        <dbReference type="EMBL" id="VFK63314.1"/>
    </source>
</evidence>
<feature type="domain" description="SPOR" evidence="1">
    <location>
        <begin position="117"/>
        <end position="186"/>
    </location>
</feature>
<dbReference type="AlphaFoldDB" id="A0A451ABA0"/>
<gene>
    <name evidence="2" type="ORF">BECKTUN1418D_GA0071000_12073</name>
</gene>
<dbReference type="GO" id="GO:0042834">
    <property type="term" value="F:peptidoglycan binding"/>
    <property type="evidence" value="ECO:0007669"/>
    <property type="project" value="InterPro"/>
</dbReference>
<dbReference type="Pfam" id="PF05036">
    <property type="entry name" value="SPOR"/>
    <property type="match status" value="1"/>
</dbReference>